<protein>
    <submittedName>
        <fullName evidence="1">Uncharacterized protein</fullName>
    </submittedName>
</protein>
<sequence>MNIKNASNYNDILATIGSAASSLIMDRKALSISDITLLLEQNAEQAYGSSKDEYVEALELIASKMK</sequence>
<evidence type="ECO:0000313" key="1">
    <source>
        <dbReference type="EMBL" id="WAT01673.1"/>
    </source>
</evidence>
<organism evidence="1 2">
    <name type="scientific">Rouxiella chamberiensis</name>
    <dbReference type="NCBI Taxonomy" id="1513468"/>
    <lineage>
        <taxon>Bacteria</taxon>
        <taxon>Pseudomonadati</taxon>
        <taxon>Pseudomonadota</taxon>
        <taxon>Gammaproteobacteria</taxon>
        <taxon>Enterobacterales</taxon>
        <taxon>Yersiniaceae</taxon>
        <taxon>Rouxiella</taxon>
    </lineage>
</organism>
<dbReference type="RefSeq" id="WP_045047292.1">
    <property type="nucleotide sequence ID" value="NZ_CP114058.1"/>
</dbReference>
<dbReference type="EMBL" id="CP114058">
    <property type="protein sequence ID" value="WAT01673.1"/>
    <property type="molecule type" value="Genomic_DNA"/>
</dbReference>
<gene>
    <name evidence="1" type="ORF">O1V66_02640</name>
</gene>
<keyword evidence="2" id="KW-1185">Reference proteome</keyword>
<accession>A0ABY7HR18</accession>
<proteinExistence type="predicted"/>
<name>A0ABY7HR18_9GAMM</name>
<evidence type="ECO:0000313" key="2">
    <source>
        <dbReference type="Proteomes" id="UP001164712"/>
    </source>
</evidence>
<dbReference type="Proteomes" id="UP001164712">
    <property type="component" value="Chromosome"/>
</dbReference>
<reference evidence="1" key="1">
    <citation type="submission" date="2022-12" db="EMBL/GenBank/DDBJ databases">
        <title>Complete genome sequence of an Australian strain of Rouxiella badensis DAR84756 and resolution of the R. badensis DSM100043 and R. chamberiensis DSM28324 genomes.</title>
        <authorList>
            <person name="Paul S."/>
            <person name="Anderson P.J."/>
            <person name="Maynard G."/>
            <person name="Dyall-Smith M."/>
            <person name="Kudinha T."/>
        </authorList>
    </citation>
    <scope>NUCLEOTIDE SEQUENCE</scope>
    <source>
        <strain evidence="1">DSM 28324</strain>
    </source>
</reference>